<evidence type="ECO:0000313" key="3">
    <source>
        <dbReference type="Proteomes" id="UP000834503"/>
    </source>
</evidence>
<proteinExistence type="predicted"/>
<name>A0A9N8CUF8_9ENTR</name>
<organism evidence="1 3">
    <name type="scientific">Citrobacter werkmanii</name>
    <dbReference type="NCBI Taxonomy" id="67827"/>
    <lineage>
        <taxon>Bacteria</taxon>
        <taxon>Pseudomonadati</taxon>
        <taxon>Pseudomonadota</taxon>
        <taxon>Gammaproteobacteria</taxon>
        <taxon>Enterobacterales</taxon>
        <taxon>Enterobacteriaceae</taxon>
        <taxon>Citrobacter</taxon>
        <taxon>Citrobacter freundii complex</taxon>
    </lineage>
</organism>
<dbReference type="AlphaFoldDB" id="A0A9N8CUF8"/>
<evidence type="ECO:0000313" key="4">
    <source>
        <dbReference type="Proteomes" id="UP000837205"/>
    </source>
</evidence>
<sequence>MALALEALCSGLRFTVGGGIRKKPSKFSINPRQSLCLVNISLASNSVNHYTFEERYFNG</sequence>
<evidence type="ECO:0000313" key="2">
    <source>
        <dbReference type="EMBL" id="CAC9205823.1"/>
    </source>
</evidence>
<keyword evidence="4" id="KW-1185">Reference proteome</keyword>
<dbReference type="Proteomes" id="UP000837205">
    <property type="component" value="Unassembled WGS sequence"/>
</dbReference>
<reference evidence="1" key="1">
    <citation type="submission" date="2020-05" db="EMBL/GenBank/DDBJ databases">
        <authorList>
            <person name="Delgado-Blas J."/>
        </authorList>
    </citation>
    <scope>NUCLEOTIDE SEQUENCE</scope>
    <source>
        <strain evidence="1">BB1459</strain>
        <strain evidence="2">BB1480</strain>
    </source>
</reference>
<accession>A0A9N8CUF8</accession>
<dbReference type="Proteomes" id="UP000834503">
    <property type="component" value="Unassembled WGS sequence"/>
</dbReference>
<evidence type="ECO:0000313" key="1">
    <source>
        <dbReference type="EMBL" id="CAB5576124.1"/>
    </source>
</evidence>
<comment type="caution">
    <text evidence="1">The sequence shown here is derived from an EMBL/GenBank/DDBJ whole genome shotgun (WGS) entry which is preliminary data.</text>
</comment>
<protein>
    <submittedName>
        <fullName evidence="1">Uncharacterized protein</fullName>
    </submittedName>
</protein>
<dbReference type="EMBL" id="CAHPQX010000017">
    <property type="protein sequence ID" value="CAB5576124.1"/>
    <property type="molecule type" value="Genomic_DNA"/>
</dbReference>
<dbReference type="EMBL" id="CAIIUA010000001">
    <property type="protein sequence ID" value="CAC9205823.1"/>
    <property type="molecule type" value="Genomic_DNA"/>
</dbReference>
<gene>
    <name evidence="1" type="ORF">GHA_03756</name>
    <name evidence="2" type="ORF">TML_02658</name>
</gene>